<keyword evidence="9 10" id="KW-0998">Cell outer membrane</keyword>
<name>A0A1W2DN70_9SPHI</name>
<evidence type="ECO:0000256" key="6">
    <source>
        <dbReference type="ARBA" id="ARBA00023077"/>
    </source>
</evidence>
<dbReference type="PANTHER" id="PTHR30069">
    <property type="entry name" value="TONB-DEPENDENT OUTER MEMBRANE RECEPTOR"/>
    <property type="match status" value="1"/>
</dbReference>
<dbReference type="Pfam" id="PF00593">
    <property type="entry name" value="TonB_dep_Rec_b-barrel"/>
    <property type="match status" value="1"/>
</dbReference>
<dbReference type="GO" id="GO:0044718">
    <property type="term" value="P:siderophore transmembrane transport"/>
    <property type="evidence" value="ECO:0007669"/>
    <property type="project" value="TreeGrafter"/>
</dbReference>
<evidence type="ECO:0000256" key="2">
    <source>
        <dbReference type="ARBA" id="ARBA00022448"/>
    </source>
</evidence>
<keyword evidence="6 11" id="KW-0798">TonB box</keyword>
<dbReference type="InterPro" id="IPR036942">
    <property type="entry name" value="Beta-barrel_TonB_sf"/>
</dbReference>
<dbReference type="InterPro" id="IPR039426">
    <property type="entry name" value="TonB-dep_rcpt-like"/>
</dbReference>
<evidence type="ECO:0000259" key="13">
    <source>
        <dbReference type="Pfam" id="PF00593"/>
    </source>
</evidence>
<dbReference type="OrthoDB" id="1109208at2"/>
<dbReference type="Pfam" id="PF13715">
    <property type="entry name" value="CarbopepD_reg_2"/>
    <property type="match status" value="1"/>
</dbReference>
<dbReference type="AlphaFoldDB" id="A0A1W2DN70"/>
<protein>
    <submittedName>
        <fullName evidence="15">TonB-dependent Receptor Plug Domain</fullName>
    </submittedName>
</protein>
<keyword evidence="3 10" id="KW-1134">Transmembrane beta strand</keyword>
<dbReference type="PROSITE" id="PS52016">
    <property type="entry name" value="TONB_DEPENDENT_REC_3"/>
    <property type="match status" value="1"/>
</dbReference>
<keyword evidence="5 12" id="KW-0732">Signal</keyword>
<dbReference type="Pfam" id="PF07715">
    <property type="entry name" value="Plug"/>
    <property type="match status" value="1"/>
</dbReference>
<comment type="subcellular location">
    <subcellularLocation>
        <location evidence="1 10">Cell outer membrane</location>
        <topology evidence="1 10">Multi-pass membrane protein</topology>
    </subcellularLocation>
</comment>
<dbReference type="Gene3D" id="2.60.40.1120">
    <property type="entry name" value="Carboxypeptidase-like, regulatory domain"/>
    <property type="match status" value="1"/>
</dbReference>
<dbReference type="Gene3D" id="2.40.170.20">
    <property type="entry name" value="TonB-dependent receptor, beta-barrel domain"/>
    <property type="match status" value="1"/>
</dbReference>
<dbReference type="PANTHER" id="PTHR30069:SF29">
    <property type="entry name" value="HEMOGLOBIN AND HEMOGLOBIN-HAPTOGLOBIN-BINDING PROTEIN 1-RELATED"/>
    <property type="match status" value="1"/>
</dbReference>
<dbReference type="SUPFAM" id="SSF49464">
    <property type="entry name" value="Carboxypeptidase regulatory domain-like"/>
    <property type="match status" value="1"/>
</dbReference>
<dbReference type="GO" id="GO:0015344">
    <property type="term" value="F:siderophore uptake transmembrane transporter activity"/>
    <property type="evidence" value="ECO:0007669"/>
    <property type="project" value="TreeGrafter"/>
</dbReference>
<feature type="domain" description="TonB-dependent receptor-like beta-barrel" evidence="13">
    <location>
        <begin position="519"/>
        <end position="940"/>
    </location>
</feature>
<keyword evidence="4 10" id="KW-0812">Transmembrane</keyword>
<dbReference type="Proteomes" id="UP000192678">
    <property type="component" value="Unassembled WGS sequence"/>
</dbReference>
<gene>
    <name evidence="15" type="ORF">SAMN04488101_107226</name>
</gene>
<evidence type="ECO:0000256" key="11">
    <source>
        <dbReference type="RuleBase" id="RU003357"/>
    </source>
</evidence>
<dbReference type="EMBL" id="FWYB01000007">
    <property type="protein sequence ID" value="SMC98940.1"/>
    <property type="molecule type" value="Genomic_DNA"/>
</dbReference>
<dbReference type="SUPFAM" id="SSF56935">
    <property type="entry name" value="Porins"/>
    <property type="match status" value="1"/>
</dbReference>
<dbReference type="InterPro" id="IPR008969">
    <property type="entry name" value="CarboxyPept-like_regulatory"/>
</dbReference>
<dbReference type="InterPro" id="IPR000531">
    <property type="entry name" value="Beta-barrel_TonB"/>
</dbReference>
<feature type="chain" id="PRO_5012325701" evidence="12">
    <location>
        <begin position="21"/>
        <end position="967"/>
    </location>
</feature>
<evidence type="ECO:0000313" key="16">
    <source>
        <dbReference type="Proteomes" id="UP000192678"/>
    </source>
</evidence>
<feature type="domain" description="TonB-dependent receptor plug" evidence="14">
    <location>
        <begin position="119"/>
        <end position="227"/>
    </location>
</feature>
<dbReference type="InterPro" id="IPR037066">
    <property type="entry name" value="Plug_dom_sf"/>
</dbReference>
<dbReference type="GO" id="GO:0009279">
    <property type="term" value="C:cell outer membrane"/>
    <property type="evidence" value="ECO:0007669"/>
    <property type="project" value="UniProtKB-SubCell"/>
</dbReference>
<evidence type="ECO:0000259" key="14">
    <source>
        <dbReference type="Pfam" id="PF07715"/>
    </source>
</evidence>
<dbReference type="Gene3D" id="2.170.130.10">
    <property type="entry name" value="TonB-dependent receptor, plug domain"/>
    <property type="match status" value="1"/>
</dbReference>
<evidence type="ECO:0000313" key="15">
    <source>
        <dbReference type="EMBL" id="SMC98940.1"/>
    </source>
</evidence>
<evidence type="ECO:0000256" key="9">
    <source>
        <dbReference type="ARBA" id="ARBA00023237"/>
    </source>
</evidence>
<organism evidence="15 16">
    <name type="scientific">Pedobacter nyackensis</name>
    <dbReference type="NCBI Taxonomy" id="475255"/>
    <lineage>
        <taxon>Bacteria</taxon>
        <taxon>Pseudomonadati</taxon>
        <taxon>Bacteroidota</taxon>
        <taxon>Sphingobacteriia</taxon>
        <taxon>Sphingobacteriales</taxon>
        <taxon>Sphingobacteriaceae</taxon>
        <taxon>Pedobacter</taxon>
    </lineage>
</organism>
<keyword evidence="2 10" id="KW-0813">Transport</keyword>
<evidence type="ECO:0000256" key="7">
    <source>
        <dbReference type="ARBA" id="ARBA00023136"/>
    </source>
</evidence>
<evidence type="ECO:0000256" key="5">
    <source>
        <dbReference type="ARBA" id="ARBA00022729"/>
    </source>
</evidence>
<feature type="signal peptide" evidence="12">
    <location>
        <begin position="1"/>
        <end position="20"/>
    </location>
</feature>
<proteinExistence type="inferred from homology"/>
<keyword evidence="7 10" id="KW-0472">Membrane</keyword>
<evidence type="ECO:0000256" key="3">
    <source>
        <dbReference type="ARBA" id="ARBA00022452"/>
    </source>
</evidence>
<evidence type="ECO:0000256" key="10">
    <source>
        <dbReference type="PROSITE-ProRule" id="PRU01360"/>
    </source>
</evidence>
<comment type="similarity">
    <text evidence="10 11">Belongs to the TonB-dependent receptor family.</text>
</comment>
<keyword evidence="8 15" id="KW-0675">Receptor</keyword>
<sequence length="967" mass="105736">MFTKVIFALLFCMVSLTVHAQSVTISGLVTDKLTKQPIPGVGITVKGTTSGTATDASGRYSFTTNRKTPLTLVISFLGYISVEQEITGNTKGINTELEPTVILGQEVVISASRTPERILESPVSVERMGQSTIKELSAPSFYDALINMKGVEVSTQSLTFKSINTRGFNSNGNTRFNQFVDGMDNQAPGLNFAVGNIIGLSDLDLDNVELLPGASSALYGAGGINGTMLMTSKNPFDYQGASFSFKTGINHVNDDNTGNQQFNQLDVRMAKAWNNKFAVKGTFSFLQAKDWQADNYSNFDRIGRNFKAGDRTTDPNYDGVNVYGDEVNANLLLVGNSLRSSFQAQQPLAYGAFNSLVTNPGLTSYNAVLNQINTNPAFAALRPAMPQLSPFLALMYGLQRGGVTSQAVSRTGYNESNLVDYDTKSLKASGSLHYKVTPTIEAIAHAAWGTGTSVYTGSDRYSLRNFSIGQFKLELKGQDFFVRGYTTQERSGDSYISSILGSFINEAYRPSSIAGPNAINGWFAQYALAYSSALAAGGSNDAAHNAARGVADRGRFMPGTAQFEAAKNSIVNNTISSGLGAKFDDKTNLYHYEGLYNLSNALNNVVELQVGGSYRIYQLRSGGTIFDDLGKKLNIDEYGAFAQVAKKMFDDKFKLSLSGRYDKSTNFDGRFTPRISGVYTVAPNNNIRVSYQTGYRNPTTQNQYIDLSVAGGRQRLIGGIPEMLNKYEMLTTRKPYTDASYRAYDASLATGTPNPALLKTYEFDPRGIRPESVQSYEIGYKGLLGPKFLIDAYAYYNQYKNFITAVEVYQQNGSTYPFPKFGVPVNAVGKVTSYGGALGIDYLLGKNYNLSGNVSYNELGDLPADYINDFNTPKVRYNLGLGNREVIRNVGFNVNYRWQDEFFWNSSFAAGAVPSFSTIDAQVNFKIPSVKSMIKLGGSNILNKYYITSYGNPAIGALYYVSYTFNP</sequence>
<evidence type="ECO:0000256" key="4">
    <source>
        <dbReference type="ARBA" id="ARBA00022692"/>
    </source>
</evidence>
<keyword evidence="16" id="KW-1185">Reference proteome</keyword>
<dbReference type="InterPro" id="IPR012910">
    <property type="entry name" value="Plug_dom"/>
</dbReference>
<evidence type="ECO:0000256" key="12">
    <source>
        <dbReference type="SAM" id="SignalP"/>
    </source>
</evidence>
<evidence type="ECO:0000256" key="1">
    <source>
        <dbReference type="ARBA" id="ARBA00004571"/>
    </source>
</evidence>
<evidence type="ECO:0000256" key="8">
    <source>
        <dbReference type="ARBA" id="ARBA00023170"/>
    </source>
</evidence>
<reference evidence="15 16" key="1">
    <citation type="submission" date="2017-04" db="EMBL/GenBank/DDBJ databases">
        <authorList>
            <person name="Afonso C.L."/>
            <person name="Miller P.J."/>
            <person name="Scott M.A."/>
            <person name="Spackman E."/>
            <person name="Goraichik I."/>
            <person name="Dimitrov K.M."/>
            <person name="Suarez D.L."/>
            <person name="Swayne D.E."/>
        </authorList>
    </citation>
    <scope>NUCLEOTIDE SEQUENCE [LARGE SCALE GENOMIC DNA]</scope>
    <source>
        <strain evidence="15 16">DSM 19625</strain>
    </source>
</reference>
<accession>A0A1W2DN70</accession>
<dbReference type="STRING" id="475255.SAMN04488101_107226"/>